<dbReference type="GO" id="GO:0031210">
    <property type="term" value="F:phosphatidylcholine binding"/>
    <property type="evidence" value="ECO:0007669"/>
    <property type="project" value="TreeGrafter"/>
</dbReference>
<dbReference type="PANTHER" id="PTHR10739:SF13">
    <property type="entry name" value="CHOLINE-PHOSPHATE CYTIDYLYLTRANSFERASE"/>
    <property type="match status" value="1"/>
</dbReference>
<keyword evidence="4" id="KW-0808">Transferase</keyword>
<dbReference type="InterPro" id="IPR045049">
    <property type="entry name" value="Pcy1-like"/>
</dbReference>
<name>A0A818L3G2_9BILA</name>
<evidence type="ECO:0000256" key="6">
    <source>
        <dbReference type="ARBA" id="ARBA00023098"/>
    </source>
</evidence>
<dbReference type="EC" id="2.7.7.15" evidence="10"/>
<evidence type="ECO:0000256" key="10">
    <source>
        <dbReference type="ARBA" id="ARBA00026101"/>
    </source>
</evidence>
<comment type="caution">
    <text evidence="13">The sequence shown here is derived from an EMBL/GenBank/DDBJ whole genome shotgun (WGS) entry which is preliminary data.</text>
</comment>
<comment type="similarity">
    <text evidence="2">Belongs to the cytidylyltransferase family.</text>
</comment>
<dbReference type="SUPFAM" id="SSF52374">
    <property type="entry name" value="Nucleotidylyl transferase"/>
    <property type="match status" value="1"/>
</dbReference>
<dbReference type="InterPro" id="IPR014729">
    <property type="entry name" value="Rossmann-like_a/b/a_fold"/>
</dbReference>
<dbReference type="GO" id="GO:0004105">
    <property type="term" value="F:choline-phosphate cytidylyltransferase activity"/>
    <property type="evidence" value="ECO:0007669"/>
    <property type="project" value="UniProtKB-EC"/>
</dbReference>
<dbReference type="EMBL" id="CAJNOT010000005">
    <property type="protein sequence ID" value="CAF0760999.1"/>
    <property type="molecule type" value="Genomic_DNA"/>
</dbReference>
<evidence type="ECO:0000256" key="2">
    <source>
        <dbReference type="ARBA" id="ARBA00010101"/>
    </source>
</evidence>
<protein>
    <recommendedName>
        <fullName evidence="10">choline-phosphate cytidylyltransferase</fullName>
        <ecNumber evidence="10">2.7.7.15</ecNumber>
    </recommendedName>
</protein>
<evidence type="ECO:0000256" key="9">
    <source>
        <dbReference type="ARBA" id="ARBA00025706"/>
    </source>
</evidence>
<dbReference type="EMBL" id="CAJOBD010000077">
    <property type="protein sequence ID" value="CAF3566013.1"/>
    <property type="molecule type" value="Genomic_DNA"/>
</dbReference>
<evidence type="ECO:0000313" key="14">
    <source>
        <dbReference type="Proteomes" id="UP000663836"/>
    </source>
</evidence>
<feature type="domain" description="Cytidyltransferase-like" evidence="11">
    <location>
        <begin position="124"/>
        <end position="250"/>
    </location>
</feature>
<evidence type="ECO:0000259" key="11">
    <source>
        <dbReference type="Pfam" id="PF01467"/>
    </source>
</evidence>
<comment type="pathway">
    <text evidence="1">Lipid metabolism.</text>
</comment>
<dbReference type="Proteomes" id="UP000663836">
    <property type="component" value="Unassembled WGS sequence"/>
</dbReference>
<dbReference type="UniPathway" id="UPA00753">
    <property type="reaction ID" value="UER00739"/>
</dbReference>
<dbReference type="PANTHER" id="PTHR10739">
    <property type="entry name" value="CYTIDYLYLTRANSFERASE"/>
    <property type="match status" value="1"/>
</dbReference>
<evidence type="ECO:0000256" key="1">
    <source>
        <dbReference type="ARBA" id="ARBA00005189"/>
    </source>
</evidence>
<comment type="pathway">
    <text evidence="9">Phospholipid metabolism; phosphatidylcholine biosynthesis; phosphatidylcholine from phosphocholine: step 1/2.</text>
</comment>
<evidence type="ECO:0000313" key="12">
    <source>
        <dbReference type="EMBL" id="CAF0760999.1"/>
    </source>
</evidence>
<evidence type="ECO:0000256" key="5">
    <source>
        <dbReference type="ARBA" id="ARBA00022695"/>
    </source>
</evidence>
<keyword evidence="5" id="KW-0548">Nucleotidyltransferase</keyword>
<evidence type="ECO:0000256" key="3">
    <source>
        <dbReference type="ARBA" id="ARBA00022516"/>
    </source>
</evidence>
<evidence type="ECO:0000256" key="7">
    <source>
        <dbReference type="ARBA" id="ARBA00023209"/>
    </source>
</evidence>
<dbReference type="Pfam" id="PF01467">
    <property type="entry name" value="CTP_transf_like"/>
    <property type="match status" value="1"/>
</dbReference>
<dbReference type="InterPro" id="IPR041723">
    <property type="entry name" value="CCT"/>
</dbReference>
<dbReference type="CDD" id="cd02174">
    <property type="entry name" value="CCT"/>
    <property type="match status" value="1"/>
</dbReference>
<keyword evidence="7" id="KW-0594">Phospholipid biosynthesis</keyword>
<keyword evidence="3" id="KW-0444">Lipid biosynthesis</keyword>
<evidence type="ECO:0000256" key="8">
    <source>
        <dbReference type="ARBA" id="ARBA00023264"/>
    </source>
</evidence>
<dbReference type="AlphaFoldDB" id="A0A818L3G2"/>
<keyword evidence="8" id="KW-1208">Phospholipid metabolism</keyword>
<dbReference type="NCBIfam" id="TIGR00125">
    <property type="entry name" value="cyt_tran_rel"/>
    <property type="match status" value="1"/>
</dbReference>
<sequence length="373" mass="43175">MNDKSVLITPGGSTCIDAWHDASAENSTNTNTNNLLLKENNYEHLSSKDILIESKNKSNNGTINKRSMQFNGTPSVNVDLNLGPASLCYEENAKKERDNCDYSIKITLDMAENDTAPRKIRIFAAGIYDLFHAGHARQLMQAKNLFKNVYLLVGVCNDEIAHKRKGKTVMNEAERYESVRHCRYVDEVIIDTPWVLNDEFLTQNKIDFVAHSEISYRTEGSDDIYQYIKARGMFAAIQRTEGISTSDIICRLVRDYDIYVQRNLARGYSAQDLNVGFIKKNQIQFQSRFDTVTLKFRTYVEESKTFMERWEDRSKEYIHYFIDLFERTRVLNLLNRTRSIGVYSNTHNKQSDTENDDIITLEDNNSNKKKLKQ</sequence>
<accession>A0A818L3G2</accession>
<dbReference type="InterPro" id="IPR004821">
    <property type="entry name" value="Cyt_trans-like"/>
</dbReference>
<dbReference type="Gene3D" id="3.40.50.620">
    <property type="entry name" value="HUPs"/>
    <property type="match status" value="1"/>
</dbReference>
<evidence type="ECO:0000256" key="4">
    <source>
        <dbReference type="ARBA" id="ARBA00022679"/>
    </source>
</evidence>
<keyword evidence="6" id="KW-0443">Lipid metabolism</keyword>
<dbReference type="Proteomes" id="UP000663864">
    <property type="component" value="Unassembled WGS sequence"/>
</dbReference>
<proteinExistence type="inferred from homology"/>
<dbReference type="FunFam" id="3.40.50.620:FF:000016">
    <property type="entry name" value="Putative choline-phosphate cytidylyltransferase B"/>
    <property type="match status" value="1"/>
</dbReference>
<gene>
    <name evidence="13" type="ORF">JBS370_LOCUS2078</name>
    <name evidence="12" type="ORF">ZHD862_LOCUS328</name>
</gene>
<evidence type="ECO:0000313" key="13">
    <source>
        <dbReference type="EMBL" id="CAF3566013.1"/>
    </source>
</evidence>
<organism evidence="13 14">
    <name type="scientific">Rotaria sordida</name>
    <dbReference type="NCBI Taxonomy" id="392033"/>
    <lineage>
        <taxon>Eukaryota</taxon>
        <taxon>Metazoa</taxon>
        <taxon>Spiralia</taxon>
        <taxon>Gnathifera</taxon>
        <taxon>Rotifera</taxon>
        <taxon>Eurotatoria</taxon>
        <taxon>Bdelloidea</taxon>
        <taxon>Philodinida</taxon>
        <taxon>Philodinidae</taxon>
        <taxon>Rotaria</taxon>
    </lineage>
</organism>
<reference evidence="13" key="1">
    <citation type="submission" date="2021-02" db="EMBL/GenBank/DDBJ databases">
        <authorList>
            <person name="Nowell W R."/>
        </authorList>
    </citation>
    <scope>NUCLEOTIDE SEQUENCE</scope>
</reference>